<keyword evidence="11 16" id="KW-0472">Membrane</keyword>
<dbReference type="InterPro" id="IPR036257">
    <property type="entry name" value="Cyt_c_oxidase_su2_TM_sf"/>
</dbReference>
<evidence type="ECO:0000256" key="4">
    <source>
        <dbReference type="ARBA" id="ARBA00022660"/>
    </source>
</evidence>
<comment type="similarity">
    <text evidence="2 14">Belongs to the cytochrome c oxidase subunit 2 family.</text>
</comment>
<accession>A0ABY6P4L6</accession>
<keyword evidence="10 15" id="KW-0186">Copper</keyword>
<evidence type="ECO:0000256" key="13">
    <source>
        <dbReference type="ARBA" id="ARBA00047816"/>
    </source>
</evidence>
<evidence type="ECO:0000256" key="9">
    <source>
        <dbReference type="ARBA" id="ARBA00022989"/>
    </source>
</evidence>
<dbReference type="PROSITE" id="PS00078">
    <property type="entry name" value="COX2"/>
    <property type="match status" value="1"/>
</dbReference>
<feature type="domain" description="Cytochrome oxidase subunit II transmembrane region profile" evidence="18">
    <location>
        <begin position="34"/>
        <end position="131"/>
    </location>
</feature>
<dbReference type="PANTHER" id="PTHR22888:SF9">
    <property type="entry name" value="CYTOCHROME C OXIDASE SUBUNIT 2"/>
    <property type="match status" value="1"/>
</dbReference>
<keyword evidence="3 14" id="KW-0813">Transport</keyword>
<evidence type="ECO:0000256" key="6">
    <source>
        <dbReference type="ARBA" id="ARBA00022723"/>
    </source>
</evidence>
<dbReference type="RefSeq" id="WP_265384721.1">
    <property type="nucleotide sequence ID" value="NZ_CP110615.1"/>
</dbReference>
<evidence type="ECO:0000256" key="1">
    <source>
        <dbReference type="ARBA" id="ARBA00004141"/>
    </source>
</evidence>
<keyword evidence="5 14" id="KW-0812">Transmembrane</keyword>
<comment type="catalytic activity">
    <reaction evidence="13 15">
        <text>4 Fe(II)-[cytochrome c] + O2 + 8 H(+)(in) = 4 Fe(III)-[cytochrome c] + 2 H2O + 4 H(+)(out)</text>
        <dbReference type="Rhea" id="RHEA:11436"/>
        <dbReference type="Rhea" id="RHEA-COMP:10350"/>
        <dbReference type="Rhea" id="RHEA-COMP:14399"/>
        <dbReference type="ChEBI" id="CHEBI:15377"/>
        <dbReference type="ChEBI" id="CHEBI:15378"/>
        <dbReference type="ChEBI" id="CHEBI:15379"/>
        <dbReference type="ChEBI" id="CHEBI:29033"/>
        <dbReference type="ChEBI" id="CHEBI:29034"/>
        <dbReference type="EC" id="7.1.1.9"/>
    </reaction>
</comment>
<keyword evidence="4 14" id="KW-0679">Respiratory chain</keyword>
<keyword evidence="7" id="KW-1278">Translocase</keyword>
<keyword evidence="9 16" id="KW-1133">Transmembrane helix</keyword>
<comment type="cofactor">
    <cofactor evidence="15">
        <name>Cu cation</name>
        <dbReference type="ChEBI" id="CHEBI:23378"/>
    </cofactor>
    <text evidence="15">Binds a copper A center.</text>
</comment>
<feature type="domain" description="Cytochrome oxidase subunit II copper A binding" evidence="17">
    <location>
        <begin position="133"/>
        <end position="262"/>
    </location>
</feature>
<dbReference type="InterPro" id="IPR001505">
    <property type="entry name" value="Copper_CuA"/>
</dbReference>
<sequence length="314" mass="35236">MRKAWGVERTRRTKRAGLVALLGLTAVLVSGCSTAEVVRFGWPEGITPQAERMRELWSWSVITALAVGVVVWGLIFWTTTFHRKKEGAPEFPRQTQYNLPLEIVYTIIPFLMVAVLFYFTVITQNFVDKKIANPDVEVNVTAFQWNWDFSYPGHTTPDGQDVSTIGSSTEIPLLVVPTNKTVQFTLSSQDVIHGFYIPEMLFKRDVFPRPERNDTDNVFQVQVEKQGAFVGRCTEMCGQYHSMMNFELRAVPDDVYQQYLSLRTTMNPATAAPYTAAEALTKINCGDLCSPVATTTHPFNTDTTARSASVAEGQ</sequence>
<dbReference type="Proteomes" id="UP001164965">
    <property type="component" value="Chromosome"/>
</dbReference>
<evidence type="ECO:0000256" key="7">
    <source>
        <dbReference type="ARBA" id="ARBA00022967"/>
    </source>
</evidence>
<dbReference type="InterPro" id="IPR008972">
    <property type="entry name" value="Cupredoxin"/>
</dbReference>
<dbReference type="Gene3D" id="1.10.287.90">
    <property type="match status" value="1"/>
</dbReference>
<comment type="subcellular location">
    <subcellularLocation>
        <location evidence="14">Cell membrane</location>
        <topology evidence="14">Multi-pass membrane protein</topology>
    </subcellularLocation>
    <subcellularLocation>
        <location evidence="1">Membrane</location>
        <topology evidence="1">Multi-pass membrane protein</topology>
    </subcellularLocation>
</comment>
<dbReference type="Pfam" id="PF02790">
    <property type="entry name" value="COX2_TM"/>
    <property type="match status" value="1"/>
</dbReference>
<dbReference type="InterPro" id="IPR045187">
    <property type="entry name" value="CcO_II"/>
</dbReference>
<evidence type="ECO:0000313" key="19">
    <source>
        <dbReference type="EMBL" id="UZJ26617.1"/>
    </source>
</evidence>
<dbReference type="EC" id="7.1.1.9" evidence="15"/>
<keyword evidence="8 14" id="KW-0249">Electron transport</keyword>
<dbReference type="SUPFAM" id="SSF81464">
    <property type="entry name" value="Cytochrome c oxidase subunit II-like, transmembrane region"/>
    <property type="match status" value="1"/>
</dbReference>
<dbReference type="InterPro" id="IPR011759">
    <property type="entry name" value="Cyt_c_oxidase_su2_TM_dom"/>
</dbReference>
<keyword evidence="20" id="KW-1185">Reference proteome</keyword>
<evidence type="ECO:0000259" key="18">
    <source>
        <dbReference type="PROSITE" id="PS50999"/>
    </source>
</evidence>
<name>A0ABY6P4L6_9NOCA</name>
<evidence type="ECO:0000256" key="11">
    <source>
        <dbReference type="ARBA" id="ARBA00023136"/>
    </source>
</evidence>
<feature type="transmembrane region" description="Helical" evidence="16">
    <location>
        <begin position="58"/>
        <end position="78"/>
    </location>
</feature>
<evidence type="ECO:0000256" key="12">
    <source>
        <dbReference type="ARBA" id="ARBA00024688"/>
    </source>
</evidence>
<evidence type="ECO:0000256" key="8">
    <source>
        <dbReference type="ARBA" id="ARBA00022982"/>
    </source>
</evidence>
<dbReference type="Gene3D" id="2.60.40.420">
    <property type="entry name" value="Cupredoxins - blue copper proteins"/>
    <property type="match status" value="1"/>
</dbReference>
<dbReference type="InterPro" id="IPR002429">
    <property type="entry name" value="CcO_II-like_C"/>
</dbReference>
<dbReference type="Pfam" id="PF00116">
    <property type="entry name" value="COX2"/>
    <property type="match status" value="1"/>
</dbReference>
<evidence type="ECO:0000256" key="3">
    <source>
        <dbReference type="ARBA" id="ARBA00022448"/>
    </source>
</evidence>
<protein>
    <recommendedName>
        <fullName evidence="15">Cytochrome c oxidase subunit 2</fullName>
        <ecNumber evidence="15">7.1.1.9</ecNumber>
    </recommendedName>
</protein>
<evidence type="ECO:0000313" key="20">
    <source>
        <dbReference type="Proteomes" id="UP001164965"/>
    </source>
</evidence>
<keyword evidence="6 15" id="KW-0479">Metal-binding</keyword>
<dbReference type="SUPFAM" id="SSF49503">
    <property type="entry name" value="Cupredoxins"/>
    <property type="match status" value="1"/>
</dbReference>
<proteinExistence type="inferred from homology"/>
<evidence type="ECO:0000256" key="10">
    <source>
        <dbReference type="ARBA" id="ARBA00023008"/>
    </source>
</evidence>
<evidence type="ECO:0000256" key="2">
    <source>
        <dbReference type="ARBA" id="ARBA00007866"/>
    </source>
</evidence>
<evidence type="ECO:0000256" key="5">
    <source>
        <dbReference type="ARBA" id="ARBA00022692"/>
    </source>
</evidence>
<evidence type="ECO:0000256" key="16">
    <source>
        <dbReference type="SAM" id="Phobius"/>
    </source>
</evidence>
<evidence type="ECO:0000259" key="17">
    <source>
        <dbReference type="PROSITE" id="PS50857"/>
    </source>
</evidence>
<comment type="function">
    <text evidence="12 15">Subunits I and II form the functional core of the enzyme complex. Electrons originating in cytochrome c are transferred via heme a and Cu(A) to the binuclear center formed by heme a3 and Cu(B).</text>
</comment>
<dbReference type="PROSITE" id="PS51257">
    <property type="entry name" value="PROKAR_LIPOPROTEIN"/>
    <property type="match status" value="1"/>
</dbReference>
<evidence type="ECO:0000256" key="15">
    <source>
        <dbReference type="RuleBase" id="RU004024"/>
    </source>
</evidence>
<dbReference type="PANTHER" id="PTHR22888">
    <property type="entry name" value="CYTOCHROME C OXIDASE, SUBUNIT II"/>
    <property type="match status" value="1"/>
</dbReference>
<organism evidence="19 20">
    <name type="scientific">Rhodococcus antarcticus</name>
    <dbReference type="NCBI Taxonomy" id="2987751"/>
    <lineage>
        <taxon>Bacteria</taxon>
        <taxon>Bacillati</taxon>
        <taxon>Actinomycetota</taxon>
        <taxon>Actinomycetes</taxon>
        <taxon>Mycobacteriales</taxon>
        <taxon>Nocardiaceae</taxon>
        <taxon>Rhodococcus</taxon>
    </lineage>
</organism>
<reference evidence="19" key="1">
    <citation type="submission" date="2022-10" db="EMBL/GenBank/DDBJ databases">
        <title>Rhodococcus sp.75.</title>
        <authorList>
            <person name="Sun M."/>
        </authorList>
    </citation>
    <scope>NUCLEOTIDE SEQUENCE</scope>
    <source>
        <strain evidence="19">75</strain>
    </source>
</reference>
<dbReference type="PROSITE" id="PS50999">
    <property type="entry name" value="COX2_TM"/>
    <property type="match status" value="1"/>
</dbReference>
<dbReference type="PRINTS" id="PR01166">
    <property type="entry name" value="CYCOXIDASEII"/>
</dbReference>
<gene>
    <name evidence="19" type="ORF">RHODO2019_10125</name>
</gene>
<evidence type="ECO:0000256" key="14">
    <source>
        <dbReference type="RuleBase" id="RU000456"/>
    </source>
</evidence>
<dbReference type="EMBL" id="CP110615">
    <property type="protein sequence ID" value="UZJ26617.1"/>
    <property type="molecule type" value="Genomic_DNA"/>
</dbReference>
<dbReference type="PROSITE" id="PS50857">
    <property type="entry name" value="COX2_CUA"/>
    <property type="match status" value="1"/>
</dbReference>
<feature type="transmembrane region" description="Helical" evidence="16">
    <location>
        <begin position="99"/>
        <end position="121"/>
    </location>
</feature>